<reference evidence="4 5" key="1">
    <citation type="submission" date="2023-10" db="EMBL/GenBank/DDBJ databases">
        <title>Roseovarius strain S88 nov., isolated from a marine algae.</title>
        <authorList>
            <person name="Lee M.W."/>
            <person name="Lee J.K."/>
            <person name="Kim J.M."/>
            <person name="Choi D.G."/>
            <person name="Baek J.H."/>
            <person name="Bayburt H."/>
            <person name="Jung J.J."/>
            <person name="Han D.M."/>
            <person name="Jeon C.O."/>
        </authorList>
    </citation>
    <scope>NUCLEOTIDE SEQUENCE [LARGE SCALE GENOMIC DNA]</scope>
    <source>
        <strain evidence="4 5">S88</strain>
    </source>
</reference>
<dbReference type="InterPro" id="IPR000182">
    <property type="entry name" value="GNAT_dom"/>
</dbReference>
<dbReference type="Proteomes" id="UP001364156">
    <property type="component" value="Chromosome"/>
</dbReference>
<dbReference type="Pfam" id="PF13420">
    <property type="entry name" value="Acetyltransf_4"/>
    <property type="match status" value="1"/>
</dbReference>
<organism evidence="4 5">
    <name type="scientific">Roseovarius phycicola</name>
    <dbReference type="NCBI Taxonomy" id="3080976"/>
    <lineage>
        <taxon>Bacteria</taxon>
        <taxon>Pseudomonadati</taxon>
        <taxon>Pseudomonadota</taxon>
        <taxon>Alphaproteobacteria</taxon>
        <taxon>Rhodobacterales</taxon>
        <taxon>Roseobacteraceae</taxon>
        <taxon>Roseovarius</taxon>
    </lineage>
</organism>
<evidence type="ECO:0000313" key="5">
    <source>
        <dbReference type="Proteomes" id="UP001364156"/>
    </source>
</evidence>
<keyword evidence="1" id="KW-0808">Transferase</keyword>
<dbReference type="SUPFAM" id="SSF55729">
    <property type="entry name" value="Acyl-CoA N-acyltransferases (Nat)"/>
    <property type="match status" value="1"/>
</dbReference>
<evidence type="ECO:0000313" key="4">
    <source>
        <dbReference type="EMBL" id="WWR47988.1"/>
    </source>
</evidence>
<dbReference type="RefSeq" id="WP_338550810.1">
    <property type="nucleotide sequence ID" value="NZ_CP146069.1"/>
</dbReference>
<gene>
    <name evidence="4" type="ORF">RZ517_07415</name>
</gene>
<feature type="domain" description="N-acetyltransferase" evidence="3">
    <location>
        <begin position="1"/>
        <end position="163"/>
    </location>
</feature>
<proteinExistence type="predicted"/>
<dbReference type="PANTHER" id="PTHR43072">
    <property type="entry name" value="N-ACETYLTRANSFERASE"/>
    <property type="match status" value="1"/>
</dbReference>
<evidence type="ECO:0000259" key="3">
    <source>
        <dbReference type="PROSITE" id="PS51186"/>
    </source>
</evidence>
<dbReference type="PANTHER" id="PTHR43072:SF23">
    <property type="entry name" value="UPF0039 PROTEIN C11D3.02C"/>
    <property type="match status" value="1"/>
</dbReference>
<dbReference type="PROSITE" id="PS51186">
    <property type="entry name" value="GNAT"/>
    <property type="match status" value="1"/>
</dbReference>
<sequence>MILRAATDADAEAVARIVNLYIRETTVSFTEIEKTVDLVAQEIAVRQAEGRPFLVAQTDEGVVGYATYDQFRKGTGYGRTMEHTVMLASDARGHGVGRALMAALEDHAIAHGVGSLMAGISGENTEAVAFHLALGYKEVGHVAQVGFKFGRWIDLILLQKRLSHGSDSR</sequence>
<protein>
    <submittedName>
        <fullName evidence="4">N-acetyltransferase family protein</fullName>
    </submittedName>
</protein>
<dbReference type="EMBL" id="CP146069">
    <property type="protein sequence ID" value="WWR47988.1"/>
    <property type="molecule type" value="Genomic_DNA"/>
</dbReference>
<evidence type="ECO:0000256" key="2">
    <source>
        <dbReference type="ARBA" id="ARBA00023315"/>
    </source>
</evidence>
<dbReference type="CDD" id="cd04301">
    <property type="entry name" value="NAT_SF"/>
    <property type="match status" value="1"/>
</dbReference>
<keyword evidence="5" id="KW-1185">Reference proteome</keyword>
<dbReference type="Gene3D" id="3.40.630.30">
    <property type="match status" value="1"/>
</dbReference>
<name>A0ABZ2HQT2_9RHOB</name>
<keyword evidence="2" id="KW-0012">Acyltransferase</keyword>
<accession>A0ABZ2HQT2</accession>
<dbReference type="InterPro" id="IPR016181">
    <property type="entry name" value="Acyl_CoA_acyltransferase"/>
</dbReference>
<evidence type="ECO:0000256" key="1">
    <source>
        <dbReference type="ARBA" id="ARBA00022679"/>
    </source>
</evidence>